<dbReference type="GO" id="GO:0008234">
    <property type="term" value="F:cysteine-type peptidase activity"/>
    <property type="evidence" value="ECO:0007669"/>
    <property type="project" value="InterPro"/>
</dbReference>
<dbReference type="STRING" id="66851.MBORA_16500"/>
<protein>
    <submittedName>
        <fullName evidence="3">Papain family cysteine protease</fullName>
    </submittedName>
</protein>
<dbReference type="Proteomes" id="UP000077428">
    <property type="component" value="Unassembled WGS sequence"/>
</dbReference>
<proteinExistence type="inferred from homology"/>
<accession>A0A165ZTM4</accession>
<dbReference type="Gene3D" id="3.90.70.10">
    <property type="entry name" value="Cysteine proteinases"/>
    <property type="match status" value="1"/>
</dbReference>
<feature type="domain" description="Peptidase C1A papain C-terminal" evidence="2">
    <location>
        <begin position="507"/>
        <end position="736"/>
    </location>
</feature>
<reference evidence="4" key="1">
    <citation type="journal article" date="2016" name="Genome Announc.">
        <title>Draft Genome Sequences of Methanobrevibacter curvatus DSM11111, Methanobrevibacter cuticularis DSM11139, Methanobrevibacter filiformis DSM11501, and Methanobrevibacter oralis DSM7256.</title>
        <authorList>
            <person name="Poehlein A."/>
            <person name="Seedorf H."/>
        </authorList>
    </citation>
    <scope>NUCLEOTIDE SEQUENCE [LARGE SCALE GENOMIC DNA]</scope>
    <source>
        <strain evidence="4">DSM 7256 / JCM 30027 / ZR</strain>
    </source>
</reference>
<evidence type="ECO:0000313" key="3">
    <source>
        <dbReference type="EMBL" id="KZX11143.1"/>
    </source>
</evidence>
<dbReference type="SMART" id="SM00645">
    <property type="entry name" value="Pept_C1"/>
    <property type="match status" value="1"/>
</dbReference>
<comment type="similarity">
    <text evidence="1">Belongs to the peptidase C1 family.</text>
</comment>
<dbReference type="InterPro" id="IPR013128">
    <property type="entry name" value="Peptidase_C1A"/>
</dbReference>
<dbReference type="Pfam" id="PF00112">
    <property type="entry name" value="Peptidase_C1"/>
    <property type="match status" value="1"/>
</dbReference>
<dbReference type="InterPro" id="IPR038765">
    <property type="entry name" value="Papain-like_cys_pep_sf"/>
</dbReference>
<gene>
    <name evidence="3" type="ORF">MBORA_16500</name>
</gene>
<sequence>MIKIKKIFLLTIFLLFFIIIPVSCASDNLTKINSNISYEDIKDNSIVSLDDGDYDLNFTYIKINDSHLIYGQSQNKTSINSNDCKFDIVDNASLSFKNLSLNGVDFKIKSTGKLYFHNTSLNNCNFRIYNDCELFFDNVSCIYSNIFKNNFLELRFSYSNNLYANINDKEFLFKSVRLFKGNIDICIDTIFKINKANLINSSIKNQGILILGNVSSINSIFENNELLNASNCIFTNNFDENIIKTTSFHSTCNLINCTFINNTATFGGAINANNYATVNIINSIFISNNAYRYGGVIYAYNKVKLKIINSIFNNGQATRYGGAIACENSEMDIINSTFFNDSSINDSGGAIYLINSRLNANKLNINSCFSNFGGAICSLNSNITIINFKGYNNYAKYGGAIYHLYSSFSLNNSILNNNSALNGGALFIDNSSSLNLNNISFINNKASKFAGALYLLLNPVKKISNLRYINNKALKYNDEWESSIPSLFIGNNNYTLIYSNSIFSGFIPSYYSLIDKNLITSVKDQKDSFNCWAFASLAALESCILKATGDRYDLSEENMKNLMELYSDYGWKMKTNEGGFDDMAIGYLVSWLGPINEYENPFDVKSVLSPVLNSLFHIQNIVFLKRNNFTDNKAIKEAILKYGAVSTKMYHFPSYLKDDLNYYYDGNDRCNHAVCIVGWDDNYPKNNFKKTPKGNGAWIVKNSWGNSSGNRGYFYVSYYDTKFAQVGQNEASYTFILNDTVKYDKNYQYDIVGKTDYLFTNKNTIYYKNIFNSTDNEFLSAVSTYFEKKCSWELFINVNNKLKLTKKGTSTAGYYTIDLGSYIPIRLGDTFEVIFKIKASNVAFPISEKVLSNKLLYPNDKSFFSYDGKKWINLYNFKHKYLNHTYNSQVACIKVFTILNEINTTLNLNIYQNHNKLNLIADVYNEFGCIVQAGNVVFLLDDLKYTVPIKNGKASLNHVFMTKGDRLISARYINSGYNSFKKEKSISINNIKFIPTTLSRSNLTVYYKSGVLTLILKDYYTNPIADALISINKKTLKTNKYGIVKFNLDLNVGLHELTAYFQGKGDYLSSNSKSIIKVLSTIKANDLSRGYNSAYDYKATFLDSKGKLLTNKKVSFIINNKKYHVKTDSKGVGILKIKLVRGNYIIKSINPQTGEKISKILKIIPRLKENKNVANYFGSKTIYKVRAYGDNGKVLGSGVSITFKINSKTYKIKTDKKGYATLKIKLKTSKYTITSVYKGFKVVNKITIKPVLITKNLFVKKTKKIKFTAKLVNSKGKIVKNKKITFKINHKTYKIKTNSKGIAILKLKNLKLGKYKIYSIYSKSKIKNTITIKK</sequence>
<organism evidence="3 4">
    <name type="scientific">Methanobrevibacter oralis</name>
    <dbReference type="NCBI Taxonomy" id="66851"/>
    <lineage>
        <taxon>Archaea</taxon>
        <taxon>Methanobacteriati</taxon>
        <taxon>Methanobacteriota</taxon>
        <taxon>Methanomada group</taxon>
        <taxon>Methanobacteria</taxon>
        <taxon>Methanobacteriales</taxon>
        <taxon>Methanobacteriaceae</taxon>
        <taxon>Methanobrevibacter</taxon>
    </lineage>
</organism>
<dbReference type="SUPFAM" id="SSF51126">
    <property type="entry name" value="Pectin lyase-like"/>
    <property type="match status" value="1"/>
</dbReference>
<dbReference type="Pfam" id="PF18560">
    <property type="entry name" value="Lectin_like"/>
    <property type="match status" value="1"/>
</dbReference>
<evidence type="ECO:0000256" key="1">
    <source>
        <dbReference type="ARBA" id="ARBA00008455"/>
    </source>
</evidence>
<keyword evidence="4" id="KW-1185">Reference proteome</keyword>
<keyword evidence="3" id="KW-0378">Hydrolase</keyword>
<evidence type="ECO:0000259" key="2">
    <source>
        <dbReference type="SMART" id="SM00645"/>
    </source>
</evidence>
<evidence type="ECO:0000313" key="4">
    <source>
        <dbReference type="Proteomes" id="UP000077428"/>
    </source>
</evidence>
<dbReference type="GO" id="GO:0006508">
    <property type="term" value="P:proteolysis"/>
    <property type="evidence" value="ECO:0007669"/>
    <property type="project" value="UniProtKB-KW"/>
</dbReference>
<dbReference type="PATRIC" id="fig|66851.6.peg.1796"/>
<dbReference type="InterPro" id="IPR040528">
    <property type="entry name" value="Lectin-like"/>
</dbReference>
<dbReference type="CDD" id="cd02619">
    <property type="entry name" value="Peptidase_C1"/>
    <property type="match status" value="1"/>
</dbReference>
<dbReference type="InterPro" id="IPR011050">
    <property type="entry name" value="Pectin_lyase_fold/virulence"/>
</dbReference>
<dbReference type="PANTHER" id="PTHR12411">
    <property type="entry name" value="CYSTEINE PROTEASE FAMILY C1-RELATED"/>
    <property type="match status" value="1"/>
</dbReference>
<dbReference type="SUPFAM" id="SSF54001">
    <property type="entry name" value="Cysteine proteinases"/>
    <property type="match status" value="1"/>
</dbReference>
<keyword evidence="3" id="KW-0645">Protease</keyword>
<name>A0A165ZTM4_METOA</name>
<dbReference type="InterPro" id="IPR000668">
    <property type="entry name" value="Peptidase_C1A_C"/>
</dbReference>
<dbReference type="EMBL" id="LWMU01000095">
    <property type="protein sequence ID" value="KZX11143.1"/>
    <property type="molecule type" value="Genomic_DNA"/>
</dbReference>
<dbReference type="OrthoDB" id="78423at2157"/>
<dbReference type="RefSeq" id="WP_063720527.1">
    <property type="nucleotide sequence ID" value="NZ_LT985124.1"/>
</dbReference>
<comment type="caution">
    <text evidence="3">The sequence shown here is derived from an EMBL/GenBank/DDBJ whole genome shotgun (WGS) entry which is preliminary data.</text>
</comment>